<gene>
    <name evidence="3" type="ORF">D7B24_003451</name>
</gene>
<dbReference type="Pfam" id="PF16944">
    <property type="entry name" value="KCH"/>
    <property type="match status" value="1"/>
</dbReference>
<feature type="region of interest" description="Disordered" evidence="1">
    <location>
        <begin position="396"/>
        <end position="593"/>
    </location>
</feature>
<reference evidence="3 4" key="1">
    <citation type="submission" date="2018-10" db="EMBL/GenBank/DDBJ databases">
        <title>Genome sequence of Verticillium nonalfalfae VnAa140.</title>
        <authorList>
            <person name="Stajich J.E."/>
            <person name="Kasson M.T."/>
        </authorList>
    </citation>
    <scope>NUCLEOTIDE SEQUENCE [LARGE SCALE GENOMIC DNA]</scope>
    <source>
        <strain evidence="3 4">VnAa140</strain>
    </source>
</reference>
<feature type="transmembrane region" description="Helical" evidence="2">
    <location>
        <begin position="80"/>
        <end position="98"/>
    </location>
</feature>
<comment type="caution">
    <text evidence="3">The sequence shown here is derived from an EMBL/GenBank/DDBJ whole genome shotgun (WGS) entry which is preliminary data.</text>
</comment>
<keyword evidence="2" id="KW-0472">Membrane</keyword>
<feature type="transmembrane region" description="Helical" evidence="2">
    <location>
        <begin position="37"/>
        <end position="60"/>
    </location>
</feature>
<keyword evidence="2" id="KW-1133">Transmembrane helix</keyword>
<organism evidence="3 4">
    <name type="scientific">Verticillium nonalfalfae</name>
    <dbReference type="NCBI Taxonomy" id="1051616"/>
    <lineage>
        <taxon>Eukaryota</taxon>
        <taxon>Fungi</taxon>
        <taxon>Dikarya</taxon>
        <taxon>Ascomycota</taxon>
        <taxon>Pezizomycotina</taxon>
        <taxon>Sordariomycetes</taxon>
        <taxon>Hypocreomycetidae</taxon>
        <taxon>Glomerellales</taxon>
        <taxon>Plectosphaerellaceae</taxon>
        <taxon>Verticillium</taxon>
    </lineage>
</organism>
<evidence type="ECO:0000256" key="2">
    <source>
        <dbReference type="SAM" id="Phobius"/>
    </source>
</evidence>
<keyword evidence="2" id="KW-0812">Transmembrane</keyword>
<dbReference type="AlphaFoldDB" id="A0A3M9YKR8"/>
<proteinExistence type="predicted"/>
<dbReference type="GeneID" id="39607140"/>
<evidence type="ECO:0008006" key="5">
    <source>
        <dbReference type="Google" id="ProtNLM"/>
    </source>
</evidence>
<accession>A0A3M9YKR8</accession>
<keyword evidence="4" id="KW-1185">Reference proteome</keyword>
<dbReference type="InterPro" id="IPR031606">
    <property type="entry name" value="Kch1/2"/>
</dbReference>
<name>A0A3M9YKR8_9PEZI</name>
<sequence>MGCCTNRRKVVEARPEQKWDYINLNDFKSKGCATPFAYGYLWFMLIISIAVYGVDTFTAVNLLVFNKWSGEIDPAIDFEISKWIFSICIIASFVNLGFEQLRAMRVMKRGNIAECYLDNIAVRLESIRLGKRQGYRRFLVFAELTKSKKGGQYIALFTYFSFQSWIRVLLCSGPRQAINALTLKSVYEVKLSSDGGGNVGQEILSFFEKIKELATQDTRQAVILSGMLFTLVVWIFSALFLLAAVLFYVFFLWHWIPRADGGLSGYCERKVNKSLTKIVHEKVDKALAKEERKQLKAGVNGIEKPILGRQATLPTLPNLGEPGKVPDMPQLDRKDTMTTLPPYTSRPASPGSIELGQMDRKRPMPPRTTTMSSTASYNSNAPLMGNSADMGYATPLPSGNAMAPPNRPGTSNSHRTGGRPPLDAMSAYGSSLRNNITESPSTYSADTMPPLPAPVRSMTGRTFDTYDGGRSSPAPSRPAYGEYPLPSDGRASPAPSIFSDRSAAPSSARAGASSGSFQPYQPGRGATGPVPSRGPGSHYTPSRNMTAPMPPRVENDYFTRPGTSQSHRPNPRRQDRGYDTYNADPESQRDARY</sequence>
<feature type="region of interest" description="Disordered" evidence="1">
    <location>
        <begin position="337"/>
        <end position="377"/>
    </location>
</feature>
<evidence type="ECO:0000313" key="4">
    <source>
        <dbReference type="Proteomes" id="UP000267145"/>
    </source>
</evidence>
<dbReference type="GO" id="GO:0005886">
    <property type="term" value="C:plasma membrane"/>
    <property type="evidence" value="ECO:0007669"/>
    <property type="project" value="InterPro"/>
</dbReference>
<dbReference type="PANTHER" id="PTHR36424">
    <property type="entry name" value="PHEROMONE-REGULATED MEMBRANE PROTEIN 6"/>
    <property type="match status" value="1"/>
</dbReference>
<feature type="compositionally biased region" description="Polar residues" evidence="1">
    <location>
        <begin position="428"/>
        <end position="445"/>
    </location>
</feature>
<dbReference type="RefSeq" id="XP_028499197.1">
    <property type="nucleotide sequence ID" value="XM_028637641.1"/>
</dbReference>
<feature type="compositionally biased region" description="Low complexity" evidence="1">
    <location>
        <begin position="499"/>
        <end position="516"/>
    </location>
</feature>
<evidence type="ECO:0000256" key="1">
    <source>
        <dbReference type="SAM" id="MobiDB-lite"/>
    </source>
</evidence>
<dbReference type="Proteomes" id="UP000267145">
    <property type="component" value="Unassembled WGS sequence"/>
</dbReference>
<dbReference type="PANTHER" id="PTHR36424:SF1">
    <property type="entry name" value="LOW AFFINITY K(+) TRANSPORTER 1-RELATED"/>
    <property type="match status" value="1"/>
</dbReference>
<protein>
    <recommendedName>
        <fullName evidence="5">Vacuolar membrane protein</fullName>
    </recommendedName>
</protein>
<dbReference type="EMBL" id="RBVV01000002">
    <property type="protein sequence ID" value="RNJ61039.1"/>
    <property type="molecule type" value="Genomic_DNA"/>
</dbReference>
<dbReference type="GO" id="GO:0015079">
    <property type="term" value="F:potassium ion transmembrane transporter activity"/>
    <property type="evidence" value="ECO:0007669"/>
    <property type="project" value="InterPro"/>
</dbReference>
<dbReference type="STRING" id="1051616.A0A3M9YKR8"/>
<evidence type="ECO:0000313" key="3">
    <source>
        <dbReference type="EMBL" id="RNJ61039.1"/>
    </source>
</evidence>
<feature type="transmembrane region" description="Helical" evidence="2">
    <location>
        <begin position="228"/>
        <end position="256"/>
    </location>
</feature>